<reference evidence="6" key="1">
    <citation type="submission" date="2021-01" db="EMBL/GenBank/DDBJ databases">
        <title>Modified the classification status of verrucomicrobia.</title>
        <authorList>
            <person name="Feng X."/>
        </authorList>
    </citation>
    <scope>NUCLEOTIDE SEQUENCE</scope>
    <source>
        <strain evidence="6">KCTC 12986</strain>
    </source>
</reference>
<accession>A0A934VJG1</accession>
<dbReference type="InterPro" id="IPR003313">
    <property type="entry name" value="AraC-bd"/>
</dbReference>
<dbReference type="InterPro" id="IPR050204">
    <property type="entry name" value="AraC_XylS_family_regulators"/>
</dbReference>
<keyword evidence="3" id="KW-0010">Activator</keyword>
<keyword evidence="2" id="KW-0238">DNA-binding</keyword>
<gene>
    <name evidence="6" type="ORF">JIN78_00710</name>
</gene>
<evidence type="ECO:0000313" key="6">
    <source>
        <dbReference type="EMBL" id="MBK1832564.1"/>
    </source>
</evidence>
<sequence length="301" mass="34033">MERIGELVSQLGEPEDYFVGKDWGRLILPREILCFHRSNQMEEEGWGGISTSAKRYDQHRRFVLLVAREGSGRVGVETNLWNLQPGEALLMFPHQAHYYVSLPEKFSWLFVTFDLPLSFWSAIQPLRDSPRRLSKDMLATLYEFLSSWTEADDELGALQAASYLGGFLSELSGEEELPSLGVENELVRRVRERVQNNLREDLSVRAIADYLEVSGSYLREQFREGAGVSLGHFVRSVRLMEATRLLRDSSLSVREVAELSGFGSFTAFSRAFGNVYGTSPSVYRKTVGGGNVEDDRAGEEE</sequence>
<dbReference type="Pfam" id="PF02311">
    <property type="entry name" value="AraC_binding"/>
    <property type="match status" value="1"/>
</dbReference>
<dbReference type="GO" id="GO:0043565">
    <property type="term" value="F:sequence-specific DNA binding"/>
    <property type="evidence" value="ECO:0007669"/>
    <property type="project" value="InterPro"/>
</dbReference>
<dbReference type="Pfam" id="PF12833">
    <property type="entry name" value="HTH_18"/>
    <property type="match status" value="1"/>
</dbReference>
<evidence type="ECO:0000256" key="2">
    <source>
        <dbReference type="ARBA" id="ARBA00023125"/>
    </source>
</evidence>
<evidence type="ECO:0000256" key="3">
    <source>
        <dbReference type="ARBA" id="ARBA00023159"/>
    </source>
</evidence>
<feature type="domain" description="HTH araC/xylS-type" evidence="5">
    <location>
        <begin position="188"/>
        <end position="286"/>
    </location>
</feature>
<evidence type="ECO:0000256" key="1">
    <source>
        <dbReference type="ARBA" id="ARBA00023015"/>
    </source>
</evidence>
<evidence type="ECO:0000256" key="4">
    <source>
        <dbReference type="ARBA" id="ARBA00023163"/>
    </source>
</evidence>
<keyword evidence="1" id="KW-0805">Transcription regulation</keyword>
<keyword evidence="4" id="KW-0804">Transcription</keyword>
<evidence type="ECO:0000313" key="7">
    <source>
        <dbReference type="Proteomes" id="UP000604083"/>
    </source>
</evidence>
<dbReference type="InterPro" id="IPR018062">
    <property type="entry name" value="HTH_AraC-typ_CS"/>
</dbReference>
<dbReference type="GO" id="GO:0003700">
    <property type="term" value="F:DNA-binding transcription factor activity"/>
    <property type="evidence" value="ECO:0007669"/>
    <property type="project" value="InterPro"/>
</dbReference>
<dbReference type="AlphaFoldDB" id="A0A934VJG1"/>
<dbReference type="InterPro" id="IPR037923">
    <property type="entry name" value="HTH-like"/>
</dbReference>
<dbReference type="SUPFAM" id="SSF46689">
    <property type="entry name" value="Homeodomain-like"/>
    <property type="match status" value="2"/>
</dbReference>
<dbReference type="SMART" id="SM00342">
    <property type="entry name" value="HTH_ARAC"/>
    <property type="match status" value="1"/>
</dbReference>
<proteinExistence type="predicted"/>
<dbReference type="InterPro" id="IPR009057">
    <property type="entry name" value="Homeodomain-like_sf"/>
</dbReference>
<dbReference type="SUPFAM" id="SSF51215">
    <property type="entry name" value="Regulatory protein AraC"/>
    <property type="match status" value="1"/>
</dbReference>
<comment type="caution">
    <text evidence="6">The sequence shown here is derived from an EMBL/GenBank/DDBJ whole genome shotgun (WGS) entry which is preliminary data.</text>
</comment>
<dbReference type="InterPro" id="IPR018060">
    <property type="entry name" value="HTH_AraC"/>
</dbReference>
<dbReference type="Gene3D" id="1.10.10.60">
    <property type="entry name" value="Homeodomain-like"/>
    <property type="match status" value="1"/>
</dbReference>
<dbReference type="Proteomes" id="UP000604083">
    <property type="component" value="Unassembled WGS sequence"/>
</dbReference>
<dbReference type="PROSITE" id="PS01124">
    <property type="entry name" value="HTH_ARAC_FAMILY_2"/>
    <property type="match status" value="1"/>
</dbReference>
<dbReference type="RefSeq" id="WP_200389996.1">
    <property type="nucleotide sequence ID" value="NZ_JAENIO010000001.1"/>
</dbReference>
<dbReference type="EMBL" id="JAENIO010000001">
    <property type="protein sequence ID" value="MBK1832564.1"/>
    <property type="molecule type" value="Genomic_DNA"/>
</dbReference>
<name>A0A934VJG1_9BACT</name>
<protein>
    <submittedName>
        <fullName evidence="6">Helix-turn-helix transcriptional regulator</fullName>
    </submittedName>
</protein>
<keyword evidence="7" id="KW-1185">Reference proteome</keyword>
<dbReference type="PROSITE" id="PS00041">
    <property type="entry name" value="HTH_ARAC_FAMILY_1"/>
    <property type="match status" value="1"/>
</dbReference>
<evidence type="ECO:0000259" key="5">
    <source>
        <dbReference type="PROSITE" id="PS01124"/>
    </source>
</evidence>
<organism evidence="6 7">
    <name type="scientific">Roseibacillus ishigakijimensis</name>
    <dbReference type="NCBI Taxonomy" id="454146"/>
    <lineage>
        <taxon>Bacteria</taxon>
        <taxon>Pseudomonadati</taxon>
        <taxon>Verrucomicrobiota</taxon>
        <taxon>Verrucomicrobiia</taxon>
        <taxon>Verrucomicrobiales</taxon>
        <taxon>Verrucomicrobiaceae</taxon>
        <taxon>Roseibacillus</taxon>
    </lineage>
</organism>
<dbReference type="PANTHER" id="PTHR46796">
    <property type="entry name" value="HTH-TYPE TRANSCRIPTIONAL ACTIVATOR RHAS-RELATED"/>
    <property type="match status" value="1"/>
</dbReference>